<sequence length="668" mass="74848">MDKIYIEMVLEVMEKMESLKMMKNRVFRNFRTPTIIVIRRCNMRILRWWILGIIVVSGFGQTIVYIDPPRISPRTIGAECTLKVRIKDGVNVFGWNVGLSYDPNILKGINVVVEDSFLKYEDGLTHSVMQVPGTFDSVQGILSDCASTRLGSDSSKIGDGSLIKVVFKIKATGNSEIKLRNVQLMNDYNPPYNGYEPFISINGYYGTEDFPPTSSFLISSGAGNQIKPVIAYNNSQNEFLVVWEAGPYGDIYGQRISSNGSPIGNNFPISASGLVEERSPAICWSGQNYLVVYEKSLLGDSHRSTNLYGRLIQPNGSVGNEFLITDAPQYQGFPSIGWNGINYMVVWQDLRNYASSTGGLNRIYGRLINPTGSPVGSDFLIDQYYGGYCPKVISNGDKYFVIWTSYNTYPENVYGRLINADGSFYSSQITISQNYSAYLSDIIWNGTNFLAVWASSYYSGDCNIFGRRISSTGELLGSEFNIVTGTGNQTSPRVDWENGKHRVIFVNENSLPSIWRQAVNPDGSLFYDPSLEVDAPYYQIFPDIEFGSANPLIVWADFRNGTYYQVYGSIPEIIGIDEKYTRALSKVAVYPNPAQSYITIVCPQNGENARVSIYNINGCFVNSLRNTTNNTLIWDLRDINGNLVEDGIYFVVAKTRKFLYTQKIIISK</sequence>
<protein>
    <submittedName>
        <fullName evidence="4">T9SS type A sorting domain-containing protein</fullName>
    </submittedName>
</protein>
<dbReference type="InterPro" id="IPR026444">
    <property type="entry name" value="Secre_tail"/>
</dbReference>
<dbReference type="SUPFAM" id="SSF49384">
    <property type="entry name" value="Carbohydrate-binding domain"/>
    <property type="match status" value="1"/>
</dbReference>
<proteinExistence type="predicted"/>
<accession>A0A7V3RGM5</accession>
<dbReference type="Gene3D" id="2.60.40.4070">
    <property type="match status" value="1"/>
</dbReference>
<evidence type="ECO:0000259" key="3">
    <source>
        <dbReference type="Pfam" id="PF18962"/>
    </source>
</evidence>
<dbReference type="GO" id="GO:0030246">
    <property type="term" value="F:carbohydrate binding"/>
    <property type="evidence" value="ECO:0007669"/>
    <property type="project" value="InterPro"/>
</dbReference>
<dbReference type="Gene3D" id="2.60.40.680">
    <property type="match status" value="1"/>
</dbReference>
<keyword evidence="1" id="KW-1133">Transmembrane helix</keyword>
<feature type="domain" description="Secretion system C-terminal sorting" evidence="3">
    <location>
        <begin position="589"/>
        <end position="666"/>
    </location>
</feature>
<dbReference type="EMBL" id="DTOZ01000048">
    <property type="protein sequence ID" value="HGE77701.1"/>
    <property type="molecule type" value="Genomic_DNA"/>
</dbReference>
<gene>
    <name evidence="4" type="ORF">ENX68_01710</name>
</gene>
<keyword evidence="1" id="KW-0812">Transmembrane</keyword>
<comment type="caution">
    <text evidence="4">The sequence shown here is derived from an EMBL/GenBank/DDBJ whole genome shotgun (WGS) entry which is preliminary data.</text>
</comment>
<evidence type="ECO:0000313" key="4">
    <source>
        <dbReference type="EMBL" id="HGE77701.1"/>
    </source>
</evidence>
<evidence type="ECO:0000259" key="2">
    <source>
        <dbReference type="Pfam" id="PF00963"/>
    </source>
</evidence>
<organism evidence="4">
    <name type="scientific">candidate division WOR-3 bacterium</name>
    <dbReference type="NCBI Taxonomy" id="2052148"/>
    <lineage>
        <taxon>Bacteria</taxon>
        <taxon>Bacteria division WOR-3</taxon>
    </lineage>
</organism>
<dbReference type="InterPro" id="IPR002102">
    <property type="entry name" value="Cohesin_dom"/>
</dbReference>
<feature type="transmembrane region" description="Helical" evidence="1">
    <location>
        <begin position="48"/>
        <end position="66"/>
    </location>
</feature>
<dbReference type="GO" id="GO:0000272">
    <property type="term" value="P:polysaccharide catabolic process"/>
    <property type="evidence" value="ECO:0007669"/>
    <property type="project" value="InterPro"/>
</dbReference>
<dbReference type="NCBIfam" id="TIGR04183">
    <property type="entry name" value="Por_Secre_tail"/>
    <property type="match status" value="1"/>
</dbReference>
<dbReference type="Pfam" id="PF00963">
    <property type="entry name" value="Cohesin"/>
    <property type="match status" value="1"/>
</dbReference>
<keyword evidence="1" id="KW-0472">Membrane</keyword>
<dbReference type="AlphaFoldDB" id="A0A7V3RGM5"/>
<evidence type="ECO:0000256" key="1">
    <source>
        <dbReference type="SAM" id="Phobius"/>
    </source>
</evidence>
<name>A0A7V3RGM5_UNCW3</name>
<dbReference type="InterPro" id="IPR008965">
    <property type="entry name" value="CBM2/CBM3_carb-bd_dom_sf"/>
</dbReference>
<dbReference type="Pfam" id="PF18962">
    <property type="entry name" value="Por_Secre_tail"/>
    <property type="match status" value="1"/>
</dbReference>
<dbReference type="CDD" id="cd08547">
    <property type="entry name" value="Type_II_cohesin"/>
    <property type="match status" value="1"/>
</dbReference>
<reference evidence="4" key="1">
    <citation type="journal article" date="2020" name="mSystems">
        <title>Genome- and Community-Level Interaction Insights into Carbon Utilization and Element Cycling Functions of Hydrothermarchaeota in Hydrothermal Sediment.</title>
        <authorList>
            <person name="Zhou Z."/>
            <person name="Liu Y."/>
            <person name="Xu W."/>
            <person name="Pan J."/>
            <person name="Luo Z.H."/>
            <person name="Li M."/>
        </authorList>
    </citation>
    <scope>NUCLEOTIDE SEQUENCE [LARGE SCALE GENOMIC DNA]</scope>
    <source>
        <strain evidence="4">SpSt-961</strain>
    </source>
</reference>
<feature type="domain" description="Cohesin" evidence="2">
    <location>
        <begin position="77"/>
        <end position="178"/>
    </location>
</feature>